<name>A0ABW5QC88_9BACI</name>
<sequence>MKKIGTWILMIGITVMLAACGTSSDAESSEDRKSGEGEALTVGITQIVEHPALNRATEGFKKALNEAGLNVNFVEEIAQGDNNNNQMIAQKFVGDEVDLIFANSTPSAQSALNETKDIPIVFTSVTDPVGAGLVESMKQPGGNVTGTADMHPETLSKTLGLIKDLDKKTVGLIYNASEQNSVSQVESVKKLAKEKGLDTAEATVSSSSEVKQAAESLVGKADSFLIITDNTVVSALESVLMVGQEQDIPVVVSEHDSVKRGGFAAYGFDYFDIGLEAGQKAVQILKEGKAPGEIPAEHPQNLKLMINKEAAEKMGVELTDKVKEKAEIVTTEKE</sequence>
<evidence type="ECO:0000313" key="3">
    <source>
        <dbReference type="Proteomes" id="UP001597452"/>
    </source>
</evidence>
<organism evidence="2 3">
    <name type="scientific">Piscibacillus salipiscarius</name>
    <dbReference type="NCBI Taxonomy" id="299480"/>
    <lineage>
        <taxon>Bacteria</taxon>
        <taxon>Bacillati</taxon>
        <taxon>Bacillota</taxon>
        <taxon>Bacilli</taxon>
        <taxon>Bacillales</taxon>
        <taxon>Bacillaceae</taxon>
        <taxon>Piscibacillus</taxon>
    </lineage>
</organism>
<proteinExistence type="predicted"/>
<reference evidence="3" key="1">
    <citation type="journal article" date="2019" name="Int. J. Syst. Evol. Microbiol.">
        <title>The Global Catalogue of Microorganisms (GCM) 10K type strain sequencing project: providing services to taxonomists for standard genome sequencing and annotation.</title>
        <authorList>
            <consortium name="The Broad Institute Genomics Platform"/>
            <consortium name="The Broad Institute Genome Sequencing Center for Infectious Disease"/>
            <person name="Wu L."/>
            <person name="Ma J."/>
        </authorList>
    </citation>
    <scope>NUCLEOTIDE SEQUENCE [LARGE SCALE GENOMIC DNA]</scope>
    <source>
        <strain evidence="3">TISTR 1571</strain>
    </source>
</reference>
<dbReference type="Proteomes" id="UP001597452">
    <property type="component" value="Unassembled WGS sequence"/>
</dbReference>
<dbReference type="PANTHER" id="PTHR35271">
    <property type="entry name" value="ABC TRANSPORTER, SUBSTRATE-BINDING LIPOPROTEIN-RELATED"/>
    <property type="match status" value="1"/>
</dbReference>
<dbReference type="PANTHER" id="PTHR35271:SF1">
    <property type="entry name" value="ABC TRANSPORTER, SUBSTRATE-BINDING LIPOPROTEIN"/>
    <property type="match status" value="1"/>
</dbReference>
<dbReference type="InterPro" id="IPR028082">
    <property type="entry name" value="Peripla_BP_I"/>
</dbReference>
<dbReference type="SUPFAM" id="SSF53822">
    <property type="entry name" value="Periplasmic binding protein-like I"/>
    <property type="match status" value="1"/>
</dbReference>
<keyword evidence="3" id="KW-1185">Reference proteome</keyword>
<dbReference type="RefSeq" id="WP_377329326.1">
    <property type="nucleotide sequence ID" value="NZ_JBHUMZ010000024.1"/>
</dbReference>
<protein>
    <submittedName>
        <fullName evidence="2">ABC transporter substrate binding protein</fullName>
    </submittedName>
</protein>
<keyword evidence="1" id="KW-0732">Signal</keyword>
<accession>A0ABW5QC88</accession>
<evidence type="ECO:0000256" key="1">
    <source>
        <dbReference type="SAM" id="SignalP"/>
    </source>
</evidence>
<dbReference type="Gene3D" id="3.40.50.2300">
    <property type="match status" value="2"/>
</dbReference>
<dbReference type="InterPro" id="IPR007487">
    <property type="entry name" value="ABC_transpt-TYRBP-like"/>
</dbReference>
<dbReference type="Pfam" id="PF04392">
    <property type="entry name" value="ABC_sub_bind"/>
    <property type="match status" value="1"/>
</dbReference>
<comment type="caution">
    <text evidence="2">The sequence shown here is derived from an EMBL/GenBank/DDBJ whole genome shotgun (WGS) entry which is preliminary data.</text>
</comment>
<dbReference type="EMBL" id="JBHUMZ010000024">
    <property type="protein sequence ID" value="MFD2639431.1"/>
    <property type="molecule type" value="Genomic_DNA"/>
</dbReference>
<feature type="signal peptide" evidence="1">
    <location>
        <begin position="1"/>
        <end position="18"/>
    </location>
</feature>
<gene>
    <name evidence="2" type="ORF">ACFSW4_11175</name>
</gene>
<feature type="chain" id="PRO_5045498187" evidence="1">
    <location>
        <begin position="19"/>
        <end position="334"/>
    </location>
</feature>
<dbReference type="PROSITE" id="PS51257">
    <property type="entry name" value="PROKAR_LIPOPROTEIN"/>
    <property type="match status" value="1"/>
</dbReference>
<dbReference type="CDD" id="cd06325">
    <property type="entry name" value="PBP1_ABC_unchar_transporter"/>
    <property type="match status" value="1"/>
</dbReference>
<evidence type="ECO:0000313" key="2">
    <source>
        <dbReference type="EMBL" id="MFD2639431.1"/>
    </source>
</evidence>